<dbReference type="Gene3D" id="1.10.443.10">
    <property type="entry name" value="Intergrase catalytic core"/>
    <property type="match status" value="1"/>
</dbReference>
<reference evidence="8" key="1">
    <citation type="submission" date="2022-02" db="EMBL/GenBank/DDBJ databases">
        <authorList>
            <person name="Leng L."/>
        </authorList>
    </citation>
    <scope>NUCLEOTIDE SEQUENCE</scope>
    <source>
        <strain evidence="8">JI</strain>
    </source>
</reference>
<dbReference type="CDD" id="cd01189">
    <property type="entry name" value="INT_ICEBs1_C_like"/>
    <property type="match status" value="1"/>
</dbReference>
<dbReference type="InterPro" id="IPR011010">
    <property type="entry name" value="DNA_brk_join_enz"/>
</dbReference>
<proteinExistence type="inferred from homology"/>
<dbReference type="InterPro" id="IPR004107">
    <property type="entry name" value="Integrase_SAM-like_N"/>
</dbReference>
<keyword evidence="5" id="KW-0233">DNA recombination</keyword>
<dbReference type="Proteomes" id="UP001154312">
    <property type="component" value="Unassembled WGS sequence"/>
</dbReference>
<feature type="region of interest" description="Disordered" evidence="6">
    <location>
        <begin position="1"/>
        <end position="25"/>
    </location>
</feature>
<feature type="domain" description="Tyr recombinase" evidence="7">
    <location>
        <begin position="186"/>
        <end position="384"/>
    </location>
</feature>
<dbReference type="PROSITE" id="PS51898">
    <property type="entry name" value="TYR_RECOMBINASE"/>
    <property type="match status" value="1"/>
</dbReference>
<name>A0A9X4H2Q2_9FIRM</name>
<dbReference type="GO" id="GO:0003677">
    <property type="term" value="F:DNA binding"/>
    <property type="evidence" value="ECO:0007669"/>
    <property type="project" value="UniProtKB-KW"/>
</dbReference>
<organism evidence="8 9">
    <name type="scientific">Pelotomaculum isophthalicicum JI</name>
    <dbReference type="NCBI Taxonomy" id="947010"/>
    <lineage>
        <taxon>Bacteria</taxon>
        <taxon>Bacillati</taxon>
        <taxon>Bacillota</taxon>
        <taxon>Clostridia</taxon>
        <taxon>Eubacteriales</taxon>
        <taxon>Desulfotomaculaceae</taxon>
        <taxon>Pelotomaculum</taxon>
    </lineage>
</organism>
<dbReference type="InterPro" id="IPR050090">
    <property type="entry name" value="Tyrosine_recombinase_XerCD"/>
</dbReference>
<dbReference type="GO" id="GO:0006310">
    <property type="term" value="P:DNA recombination"/>
    <property type="evidence" value="ECO:0007669"/>
    <property type="project" value="UniProtKB-KW"/>
</dbReference>
<dbReference type="EMBL" id="JAKOAV010000023">
    <property type="protein sequence ID" value="MDF9409066.1"/>
    <property type="molecule type" value="Genomic_DNA"/>
</dbReference>
<dbReference type="InterPro" id="IPR002104">
    <property type="entry name" value="Integrase_catalytic"/>
</dbReference>
<accession>A0A9X4H2Q2</accession>
<dbReference type="GO" id="GO:0015074">
    <property type="term" value="P:DNA integration"/>
    <property type="evidence" value="ECO:0007669"/>
    <property type="project" value="UniProtKB-KW"/>
</dbReference>
<evidence type="ECO:0000256" key="6">
    <source>
        <dbReference type="SAM" id="MobiDB-lite"/>
    </source>
</evidence>
<comment type="function">
    <text evidence="1">Site-specific tyrosine recombinase, which acts by catalyzing the cutting and rejoining of the recombining DNA molecules.</text>
</comment>
<dbReference type="Pfam" id="PF14659">
    <property type="entry name" value="Phage_int_SAM_3"/>
    <property type="match status" value="1"/>
</dbReference>
<dbReference type="RefSeq" id="WP_277444490.1">
    <property type="nucleotide sequence ID" value="NZ_JAKOAV010000023.1"/>
</dbReference>
<feature type="compositionally biased region" description="Basic and acidic residues" evidence="6">
    <location>
        <begin position="1"/>
        <end position="11"/>
    </location>
</feature>
<evidence type="ECO:0000256" key="1">
    <source>
        <dbReference type="ARBA" id="ARBA00003283"/>
    </source>
</evidence>
<keyword evidence="9" id="KW-1185">Reference proteome</keyword>
<dbReference type="SUPFAM" id="SSF56349">
    <property type="entry name" value="DNA breaking-rejoining enzymes"/>
    <property type="match status" value="1"/>
</dbReference>
<dbReference type="Gene3D" id="1.10.150.130">
    <property type="match status" value="1"/>
</dbReference>
<evidence type="ECO:0000256" key="5">
    <source>
        <dbReference type="ARBA" id="ARBA00023172"/>
    </source>
</evidence>
<evidence type="ECO:0000256" key="2">
    <source>
        <dbReference type="ARBA" id="ARBA00008857"/>
    </source>
</evidence>
<dbReference type="AlphaFoldDB" id="A0A9X4H2Q2"/>
<keyword evidence="4" id="KW-0238">DNA-binding</keyword>
<evidence type="ECO:0000256" key="3">
    <source>
        <dbReference type="ARBA" id="ARBA00022908"/>
    </source>
</evidence>
<comment type="similarity">
    <text evidence="2">Belongs to the 'phage' integrase family.</text>
</comment>
<dbReference type="Pfam" id="PF00589">
    <property type="entry name" value="Phage_integrase"/>
    <property type="match status" value="1"/>
</dbReference>
<keyword evidence="3" id="KW-0229">DNA integration</keyword>
<protein>
    <submittedName>
        <fullName evidence="8">Site-specific integrase</fullName>
    </submittedName>
</protein>
<evidence type="ECO:0000256" key="4">
    <source>
        <dbReference type="ARBA" id="ARBA00023125"/>
    </source>
</evidence>
<comment type="caution">
    <text evidence="8">The sequence shown here is derived from an EMBL/GenBank/DDBJ whole genome shotgun (WGS) entry which is preliminary data.</text>
</comment>
<evidence type="ECO:0000313" key="9">
    <source>
        <dbReference type="Proteomes" id="UP001154312"/>
    </source>
</evidence>
<evidence type="ECO:0000259" key="7">
    <source>
        <dbReference type="PROSITE" id="PS51898"/>
    </source>
</evidence>
<evidence type="ECO:0000313" key="8">
    <source>
        <dbReference type="EMBL" id="MDF9409066.1"/>
    </source>
</evidence>
<dbReference type="PANTHER" id="PTHR30349:SF64">
    <property type="entry name" value="PROPHAGE INTEGRASE INTD-RELATED"/>
    <property type="match status" value="1"/>
</dbReference>
<dbReference type="InterPro" id="IPR010998">
    <property type="entry name" value="Integrase_recombinase_N"/>
</dbReference>
<dbReference type="InterPro" id="IPR013762">
    <property type="entry name" value="Integrase-like_cat_sf"/>
</dbReference>
<sequence length="394" mass="44774">MAKKTKNTDGKKPRKPRNANGEGGITQLKNGLWQARMSVRDPITGDLKRYAYYGKSKIEARDKLIKAQNEIRIGSFVVPQKDHFGTWLTVWLTQYKKIRVRASTFALYDNITKTHIIPNIGDIPLQKLETKDIQKIINTMRKEGKSVSHIKHVHLIISGALKQAVKEQKVFRNVADAVELPKGEKKKVAPMSKDDAKKFLEVAKKSKYYPAFVLEIGTGLRRGELLALRWKDIDLDKGTLTVNQALSRVALPDKDKKTQLMFQAPKTEKGKRVIKLKNNVIKTLKAHQLATGNRDNPDALVFSNKKGRPLDPRAFTKRYEYILTKAGIPKTSFHALRHTVAVLLIQAGEKVKNVQELLGHERYGTTMDIYAEFMPEEEKDKTAEKIDALLEELM</sequence>
<gene>
    <name evidence="8" type="ORF">L7E55_11955</name>
</gene>
<dbReference type="PANTHER" id="PTHR30349">
    <property type="entry name" value="PHAGE INTEGRASE-RELATED"/>
    <property type="match status" value="1"/>
</dbReference>